<organism evidence="2 3">
    <name type="scientific">Mycetocola miduiensis</name>
    <dbReference type="NCBI Taxonomy" id="995034"/>
    <lineage>
        <taxon>Bacteria</taxon>
        <taxon>Bacillati</taxon>
        <taxon>Actinomycetota</taxon>
        <taxon>Actinomycetes</taxon>
        <taxon>Micrococcales</taxon>
        <taxon>Microbacteriaceae</taxon>
        <taxon>Mycetocola</taxon>
    </lineage>
</organism>
<gene>
    <name evidence="2" type="ORF">SAMN05216219_0937</name>
</gene>
<dbReference type="STRING" id="995034.SAMN05216219_0937"/>
<sequence length="454" mass="48856">MADVVRSENDLPTLRVHMSSQGEAQSDQSIPVAIFEAMRGKGDARRVGSVPTRSLGLPDWMKASDTLPEERLRIPSDLAASICEELSRIDDHDPCFWLELPSPRGYLHLFPWERFLSPILGRPLIRLPYFKLRPEAPGTALHVVLAAGGAVRETPLCDIVKTLAETWMHSTTWTVTIDVFVQADASADTHRLLSSVPGVTVHDPPTGAPSPDYQVDPSSAAGRSRWFTWIGEQLTGRSVDVVHLVSDGIFLAGRGALAVPSFEPTLPGKTRSDAISATEVCRALDRVGAFSFVATSCPGNPSPAAMRDLSDVVAQSRPGVVAFHEFDEDRRGTELVAAQKMLFDGEPPGEPLPGAICWSHPSFVRFPEPPQLSKADATTNLLSDLTYSVLASADTPAWVAAGARALEGLHARALGADGFHIDPEVEVALHAVAKSFNDTVHNVISNNGEVSPHG</sequence>
<feature type="region of interest" description="Disordered" evidence="1">
    <location>
        <begin position="1"/>
        <end position="27"/>
    </location>
</feature>
<protein>
    <submittedName>
        <fullName evidence="2">Uncharacterized protein</fullName>
    </submittedName>
</protein>
<dbReference type="AlphaFoldDB" id="A0A1I4ZMW3"/>
<evidence type="ECO:0000313" key="2">
    <source>
        <dbReference type="EMBL" id="SFN51595.1"/>
    </source>
</evidence>
<proteinExistence type="predicted"/>
<feature type="compositionally biased region" description="Polar residues" evidence="1">
    <location>
        <begin position="18"/>
        <end position="27"/>
    </location>
</feature>
<name>A0A1I4ZMW3_9MICO</name>
<evidence type="ECO:0000256" key="1">
    <source>
        <dbReference type="SAM" id="MobiDB-lite"/>
    </source>
</evidence>
<dbReference type="EMBL" id="FOVM01000002">
    <property type="protein sequence ID" value="SFN51595.1"/>
    <property type="molecule type" value="Genomic_DNA"/>
</dbReference>
<dbReference type="Proteomes" id="UP000198867">
    <property type="component" value="Unassembled WGS sequence"/>
</dbReference>
<reference evidence="3" key="1">
    <citation type="submission" date="2016-10" db="EMBL/GenBank/DDBJ databases">
        <authorList>
            <person name="Varghese N."/>
            <person name="Submissions S."/>
        </authorList>
    </citation>
    <scope>NUCLEOTIDE SEQUENCE [LARGE SCALE GENOMIC DNA]</scope>
    <source>
        <strain evidence="3">CGMCC 1.11101</strain>
    </source>
</reference>
<keyword evidence="3" id="KW-1185">Reference proteome</keyword>
<accession>A0A1I4ZMW3</accession>
<feature type="region of interest" description="Disordered" evidence="1">
    <location>
        <begin position="196"/>
        <end position="217"/>
    </location>
</feature>
<dbReference type="OrthoDB" id="8477320at2"/>
<evidence type="ECO:0000313" key="3">
    <source>
        <dbReference type="Proteomes" id="UP000198867"/>
    </source>
</evidence>